<dbReference type="Pfam" id="PF13759">
    <property type="entry name" value="2OG-FeII_Oxy_5"/>
    <property type="match status" value="1"/>
</dbReference>
<dbReference type="InterPro" id="IPR012668">
    <property type="entry name" value="CHP02466"/>
</dbReference>
<evidence type="ECO:0000313" key="2">
    <source>
        <dbReference type="Proteomes" id="UP000294547"/>
    </source>
</evidence>
<dbReference type="AlphaFoldDB" id="A0A4R6RAN2"/>
<dbReference type="Proteomes" id="UP000294547">
    <property type="component" value="Unassembled WGS sequence"/>
</dbReference>
<proteinExistence type="predicted"/>
<dbReference type="EMBL" id="SNXY01000009">
    <property type="protein sequence ID" value="TDP83163.1"/>
    <property type="molecule type" value="Genomic_DNA"/>
</dbReference>
<reference evidence="1 2" key="1">
    <citation type="submission" date="2019-03" db="EMBL/GenBank/DDBJ databases">
        <title>Genomic Encyclopedia of Type Strains, Phase IV (KMG-IV): sequencing the most valuable type-strain genomes for metagenomic binning, comparative biology and taxonomic classification.</title>
        <authorList>
            <person name="Goeker M."/>
        </authorList>
    </citation>
    <scope>NUCLEOTIDE SEQUENCE [LARGE SCALE GENOMIC DNA]</scope>
    <source>
        <strain evidence="1 2">DSM 102969</strain>
    </source>
</reference>
<gene>
    <name evidence="1" type="ORF">EDD54_3119</name>
</gene>
<organism evidence="1 2">
    <name type="scientific">Oharaeibacter diazotrophicus</name>
    <dbReference type="NCBI Taxonomy" id="1920512"/>
    <lineage>
        <taxon>Bacteria</taxon>
        <taxon>Pseudomonadati</taxon>
        <taxon>Pseudomonadota</taxon>
        <taxon>Alphaproteobacteria</taxon>
        <taxon>Hyphomicrobiales</taxon>
        <taxon>Pleomorphomonadaceae</taxon>
        <taxon>Oharaeibacter</taxon>
    </lineage>
</organism>
<evidence type="ECO:0000313" key="1">
    <source>
        <dbReference type="EMBL" id="TDP83163.1"/>
    </source>
</evidence>
<dbReference type="Gene3D" id="2.60.120.620">
    <property type="entry name" value="q2cbj1_9rhob like domain"/>
    <property type="match status" value="1"/>
</dbReference>
<accession>A0A4R6RAN2</accession>
<sequence length="331" mass="36921">MLAMEDRWAAAKAALAHKAAERADGAVGLLARAGTLLTSGDATAAADLVRQAYAIDPWLHGALRLLLSASRTPRRDVVHERAEALIAAGFTATPILVHYLVSAAQLGRSDVVARMTRDFLRTDRLHGPDDPDLAELSAELRHGLRHYAEPEQRSIRHGLRRDDLREGEGAPILRRMFERLRPVVDRYLAELAHVAATDPTHPFLAGLPSRYRLGGWSVVSGADTHHLPHFHPMSWCNGVYYVEVPPVVAQTERRAGWLHVGPPEDTESDFGDWEARWIQPEPGKIVLMPSYFHHRTVPLGVDQRRICVAFEIYPADSPVLENPEFWTPVRS</sequence>
<protein>
    <submittedName>
        <fullName evidence="1">Putative 2-oxoglutarate-Fe(II)-dependent oxygenase superfamily protein</fullName>
    </submittedName>
</protein>
<comment type="caution">
    <text evidence="1">The sequence shown here is derived from an EMBL/GenBank/DDBJ whole genome shotgun (WGS) entry which is preliminary data.</text>
</comment>
<keyword evidence="2" id="KW-1185">Reference proteome</keyword>
<name>A0A4R6RAN2_9HYPH</name>